<gene>
    <name evidence="1" type="ORF">B0F90DRAFT_1628322</name>
</gene>
<proteinExistence type="predicted"/>
<name>A0AAD4QP16_9AGAM</name>
<dbReference type="Proteomes" id="UP001203297">
    <property type="component" value="Unassembled WGS sequence"/>
</dbReference>
<dbReference type="EMBL" id="WTXG01000013">
    <property type="protein sequence ID" value="KAI0301739.1"/>
    <property type="molecule type" value="Genomic_DNA"/>
</dbReference>
<reference evidence="1" key="1">
    <citation type="journal article" date="2022" name="New Phytol.">
        <title>Evolutionary transition to the ectomycorrhizal habit in the genomes of a hyperdiverse lineage of mushroom-forming fungi.</title>
        <authorList>
            <person name="Looney B."/>
            <person name="Miyauchi S."/>
            <person name="Morin E."/>
            <person name="Drula E."/>
            <person name="Courty P.E."/>
            <person name="Kohler A."/>
            <person name="Kuo A."/>
            <person name="LaButti K."/>
            <person name="Pangilinan J."/>
            <person name="Lipzen A."/>
            <person name="Riley R."/>
            <person name="Andreopoulos W."/>
            <person name="He G."/>
            <person name="Johnson J."/>
            <person name="Nolan M."/>
            <person name="Tritt A."/>
            <person name="Barry K.W."/>
            <person name="Grigoriev I.V."/>
            <person name="Nagy L.G."/>
            <person name="Hibbett D."/>
            <person name="Henrissat B."/>
            <person name="Matheny P.B."/>
            <person name="Labbe J."/>
            <person name="Martin F.M."/>
        </authorList>
    </citation>
    <scope>NUCLEOTIDE SEQUENCE</scope>
    <source>
        <strain evidence="1">BPL690</strain>
    </source>
</reference>
<organism evidence="1 2">
    <name type="scientific">Multifurca ochricompacta</name>
    <dbReference type="NCBI Taxonomy" id="376703"/>
    <lineage>
        <taxon>Eukaryota</taxon>
        <taxon>Fungi</taxon>
        <taxon>Dikarya</taxon>
        <taxon>Basidiomycota</taxon>
        <taxon>Agaricomycotina</taxon>
        <taxon>Agaricomycetes</taxon>
        <taxon>Russulales</taxon>
        <taxon>Russulaceae</taxon>
        <taxon>Multifurca</taxon>
    </lineage>
</organism>
<sequence>MVIIEVDRDFDRFDDLLGMHSWSKFLLRPTEEELDKSSKVFYCAYNSGRLVEKSGWKRVTIEEHWFNGWNKNNS</sequence>
<dbReference type="AlphaFoldDB" id="A0AAD4QP16"/>
<keyword evidence="2" id="KW-1185">Reference proteome</keyword>
<comment type="caution">
    <text evidence="1">The sequence shown here is derived from an EMBL/GenBank/DDBJ whole genome shotgun (WGS) entry which is preliminary data.</text>
</comment>
<accession>A0AAD4QP16</accession>
<evidence type="ECO:0000313" key="1">
    <source>
        <dbReference type="EMBL" id="KAI0301739.1"/>
    </source>
</evidence>
<protein>
    <submittedName>
        <fullName evidence="1">Uncharacterized protein</fullName>
    </submittedName>
</protein>
<evidence type="ECO:0000313" key="2">
    <source>
        <dbReference type="Proteomes" id="UP001203297"/>
    </source>
</evidence>